<dbReference type="PROSITE" id="PS51186">
    <property type="entry name" value="GNAT"/>
    <property type="match status" value="1"/>
</dbReference>
<dbReference type="Gene3D" id="3.40.630.30">
    <property type="match status" value="1"/>
</dbReference>
<feature type="domain" description="N-acetyltransferase" evidence="3">
    <location>
        <begin position="1"/>
        <end position="147"/>
    </location>
</feature>
<gene>
    <name evidence="4" type="ORF">MNBD_GAMMA02-478</name>
</gene>
<name>A0A3B0VL38_9ZZZZ</name>
<evidence type="ECO:0000256" key="1">
    <source>
        <dbReference type="ARBA" id="ARBA00022679"/>
    </source>
</evidence>
<organism evidence="4">
    <name type="scientific">hydrothermal vent metagenome</name>
    <dbReference type="NCBI Taxonomy" id="652676"/>
    <lineage>
        <taxon>unclassified sequences</taxon>
        <taxon>metagenomes</taxon>
        <taxon>ecological metagenomes</taxon>
    </lineage>
</organism>
<dbReference type="GO" id="GO:0016747">
    <property type="term" value="F:acyltransferase activity, transferring groups other than amino-acyl groups"/>
    <property type="evidence" value="ECO:0007669"/>
    <property type="project" value="InterPro"/>
</dbReference>
<protein>
    <submittedName>
        <fullName evidence="4">Acetyltransferase, GNAT family</fullName>
    </submittedName>
</protein>
<dbReference type="PANTHER" id="PTHR43877">
    <property type="entry name" value="AMINOALKYLPHOSPHONATE N-ACETYLTRANSFERASE-RELATED-RELATED"/>
    <property type="match status" value="1"/>
</dbReference>
<dbReference type="AlphaFoldDB" id="A0A3B0VL38"/>
<keyword evidence="2" id="KW-0012">Acyltransferase</keyword>
<accession>A0A3B0VL38</accession>
<dbReference type="InterPro" id="IPR000182">
    <property type="entry name" value="GNAT_dom"/>
</dbReference>
<sequence length="147" mass="16824">MKARKANLKDLNQLSDLFDRYRQFYQQAADLKGAKEFISKRLENQQSVIFVVESDDKLLGFTQLFPSFSSVSMQRLWVLNDLFVAVAARQQGVAQSLMEAAKHFAQETNSKGLTLETDLDNIAAQKLYDGLGYQRQADTYHYFLANE</sequence>
<dbReference type="InterPro" id="IPR050832">
    <property type="entry name" value="Bact_Acetyltransf"/>
</dbReference>
<reference evidence="4" key="1">
    <citation type="submission" date="2018-06" db="EMBL/GenBank/DDBJ databases">
        <authorList>
            <person name="Zhirakovskaya E."/>
        </authorList>
    </citation>
    <scope>NUCLEOTIDE SEQUENCE</scope>
</reference>
<evidence type="ECO:0000256" key="2">
    <source>
        <dbReference type="ARBA" id="ARBA00023315"/>
    </source>
</evidence>
<dbReference type="Pfam" id="PF00583">
    <property type="entry name" value="Acetyltransf_1"/>
    <property type="match status" value="1"/>
</dbReference>
<dbReference type="InterPro" id="IPR016181">
    <property type="entry name" value="Acyl_CoA_acyltransferase"/>
</dbReference>
<evidence type="ECO:0000313" key="4">
    <source>
        <dbReference type="EMBL" id="VAW44348.1"/>
    </source>
</evidence>
<dbReference type="CDD" id="cd04301">
    <property type="entry name" value="NAT_SF"/>
    <property type="match status" value="1"/>
</dbReference>
<proteinExistence type="predicted"/>
<evidence type="ECO:0000259" key="3">
    <source>
        <dbReference type="PROSITE" id="PS51186"/>
    </source>
</evidence>
<keyword evidence="1 4" id="KW-0808">Transferase</keyword>
<dbReference type="SUPFAM" id="SSF55729">
    <property type="entry name" value="Acyl-CoA N-acyltransferases (Nat)"/>
    <property type="match status" value="1"/>
</dbReference>
<dbReference type="EMBL" id="UOFA01000110">
    <property type="protein sequence ID" value="VAW44348.1"/>
    <property type="molecule type" value="Genomic_DNA"/>
</dbReference>
<dbReference type="PANTHER" id="PTHR43877:SF2">
    <property type="entry name" value="AMINOALKYLPHOSPHONATE N-ACETYLTRANSFERASE-RELATED"/>
    <property type="match status" value="1"/>
</dbReference>